<feature type="signal peptide" evidence="6">
    <location>
        <begin position="1"/>
        <end position="27"/>
    </location>
</feature>
<sequence length="78" mass="8835">MALSRKTFSFFFVLLFILAQLTSEGQAGLDYSQSFPGGEFAVCEPCRLGRGKCRKVCLENEKISGNCKLNYFCCRHRI</sequence>
<keyword evidence="6" id="KW-0211">Defensin</keyword>
<accession>A0A5F9DJW8</accession>
<reference evidence="8" key="2">
    <citation type="submission" date="2025-08" db="UniProtKB">
        <authorList>
            <consortium name="Ensembl"/>
        </authorList>
    </citation>
    <scope>IDENTIFICATION</scope>
    <source>
        <strain evidence="8">Thorbecke</strain>
    </source>
</reference>
<keyword evidence="4 6" id="KW-0732">Signal</keyword>
<feature type="domain" description="Beta-defensin" evidence="7">
    <location>
        <begin position="46"/>
        <end position="74"/>
    </location>
</feature>
<evidence type="ECO:0000313" key="8">
    <source>
        <dbReference type="Ensembl" id="ENSOCUP00000045728.1"/>
    </source>
</evidence>
<dbReference type="InParanoid" id="A0A5F9DJW8"/>
<keyword evidence="3 6" id="KW-0964">Secreted</keyword>
<evidence type="ECO:0000256" key="2">
    <source>
        <dbReference type="ARBA" id="ARBA00007371"/>
    </source>
</evidence>
<dbReference type="Proteomes" id="UP000001811">
    <property type="component" value="Unplaced"/>
</dbReference>
<dbReference type="GeneTree" id="ENSGT00390000002317"/>
<reference evidence="8" key="3">
    <citation type="submission" date="2025-09" db="UniProtKB">
        <authorList>
            <consortium name="Ensembl"/>
        </authorList>
    </citation>
    <scope>IDENTIFICATION</scope>
    <source>
        <strain evidence="8">Thorbecke</strain>
    </source>
</reference>
<name>A0A5F9DJW8_RABIT</name>
<dbReference type="Pfam" id="PF13841">
    <property type="entry name" value="Defensin_beta_2"/>
    <property type="match status" value="1"/>
</dbReference>
<dbReference type="Bgee" id="ENSOCUG00000034304">
    <property type="expression patterns" value="Expressed in testis and 1 other cell type or tissue"/>
</dbReference>
<dbReference type="GO" id="GO:0045087">
    <property type="term" value="P:innate immune response"/>
    <property type="evidence" value="ECO:0007669"/>
    <property type="project" value="InterPro"/>
</dbReference>
<protein>
    <recommendedName>
        <fullName evidence="6">Beta-defensin</fullName>
    </recommendedName>
</protein>
<dbReference type="AlphaFoldDB" id="A0A5F9DJW8"/>
<keyword evidence="5" id="KW-1015">Disulfide bond</keyword>
<evidence type="ECO:0000313" key="9">
    <source>
        <dbReference type="Proteomes" id="UP000001811"/>
    </source>
</evidence>
<dbReference type="GO" id="GO:0042742">
    <property type="term" value="P:defense response to bacterium"/>
    <property type="evidence" value="ECO:0007669"/>
    <property type="project" value="UniProtKB-UniRule"/>
</dbReference>
<dbReference type="KEGG" id="ocu:103346079"/>
<comment type="subcellular location">
    <subcellularLocation>
        <location evidence="1 6">Secreted</location>
    </subcellularLocation>
</comment>
<dbReference type="Ensembl" id="ENSOCUT00000061425.1">
    <property type="protein sequence ID" value="ENSOCUP00000045728.1"/>
    <property type="gene ID" value="ENSOCUG00000034304.1"/>
</dbReference>
<organism evidence="8 9">
    <name type="scientific">Oryctolagus cuniculus</name>
    <name type="common">Rabbit</name>
    <dbReference type="NCBI Taxonomy" id="9986"/>
    <lineage>
        <taxon>Eukaryota</taxon>
        <taxon>Metazoa</taxon>
        <taxon>Chordata</taxon>
        <taxon>Craniata</taxon>
        <taxon>Vertebrata</taxon>
        <taxon>Euteleostomi</taxon>
        <taxon>Mammalia</taxon>
        <taxon>Eutheria</taxon>
        <taxon>Euarchontoglires</taxon>
        <taxon>Glires</taxon>
        <taxon>Lagomorpha</taxon>
        <taxon>Leporidae</taxon>
        <taxon>Oryctolagus</taxon>
    </lineage>
</organism>
<evidence type="ECO:0000256" key="3">
    <source>
        <dbReference type="ARBA" id="ARBA00022525"/>
    </source>
</evidence>
<dbReference type="STRING" id="9986.ENSOCUP00000045728"/>
<dbReference type="InterPro" id="IPR025933">
    <property type="entry name" value="Beta_defensin_dom"/>
</dbReference>
<comment type="similarity">
    <text evidence="2 6">Belongs to the beta-defensin family.</text>
</comment>
<comment type="function">
    <text evidence="6">Has antibacterial activity.</text>
</comment>
<evidence type="ECO:0000256" key="1">
    <source>
        <dbReference type="ARBA" id="ARBA00004613"/>
    </source>
</evidence>
<keyword evidence="9" id="KW-1185">Reference proteome</keyword>
<feature type="chain" id="PRO_5023963214" description="Beta-defensin" evidence="6">
    <location>
        <begin position="28"/>
        <end position="78"/>
    </location>
</feature>
<keyword evidence="6" id="KW-0929">Antimicrobial</keyword>
<evidence type="ECO:0000256" key="4">
    <source>
        <dbReference type="ARBA" id="ARBA00022729"/>
    </source>
</evidence>
<dbReference type="GO" id="GO:0005576">
    <property type="term" value="C:extracellular region"/>
    <property type="evidence" value="ECO:0007669"/>
    <property type="project" value="UniProtKB-SubCell"/>
</dbReference>
<evidence type="ECO:0000259" key="7">
    <source>
        <dbReference type="Pfam" id="PF13841"/>
    </source>
</evidence>
<keyword evidence="6" id="KW-0044">Antibiotic</keyword>
<dbReference type="OrthoDB" id="9511204at2759"/>
<dbReference type="SMR" id="A0A5F9DJW8"/>
<proteinExistence type="inferred from homology"/>
<evidence type="ECO:0000256" key="6">
    <source>
        <dbReference type="RuleBase" id="RU231113"/>
    </source>
</evidence>
<evidence type="ECO:0000256" key="5">
    <source>
        <dbReference type="ARBA" id="ARBA00023157"/>
    </source>
</evidence>
<reference evidence="8 9" key="1">
    <citation type="journal article" date="2011" name="Nature">
        <title>A high-resolution map of human evolutionary constraint using 29 mammals.</title>
        <authorList>
            <person name="Lindblad-Toh K."/>
            <person name="Garber M."/>
            <person name="Zuk O."/>
            <person name="Lin M.F."/>
            <person name="Parker B.J."/>
            <person name="Washietl S."/>
            <person name="Kheradpour P."/>
            <person name="Ernst J."/>
            <person name="Jordan G."/>
            <person name="Mauceli E."/>
            <person name="Ward L.D."/>
            <person name="Lowe C.B."/>
            <person name="Holloway A.K."/>
            <person name="Clamp M."/>
            <person name="Gnerre S."/>
            <person name="Alfoldi J."/>
            <person name="Beal K."/>
            <person name="Chang J."/>
            <person name="Clawson H."/>
            <person name="Cuff J."/>
            <person name="Di Palma F."/>
            <person name="Fitzgerald S."/>
            <person name="Flicek P."/>
            <person name="Guttman M."/>
            <person name="Hubisz M.J."/>
            <person name="Jaffe D.B."/>
            <person name="Jungreis I."/>
            <person name="Kent W.J."/>
            <person name="Kostka D."/>
            <person name="Lara M."/>
            <person name="Martins A.L."/>
            <person name="Massingham T."/>
            <person name="Moltke I."/>
            <person name="Raney B.J."/>
            <person name="Rasmussen M.D."/>
            <person name="Robinson J."/>
            <person name="Stark A."/>
            <person name="Vilella A.J."/>
            <person name="Wen J."/>
            <person name="Xie X."/>
            <person name="Zody M.C."/>
            <person name="Baldwin J."/>
            <person name="Bloom T."/>
            <person name="Chin C.W."/>
            <person name="Heiman D."/>
            <person name="Nicol R."/>
            <person name="Nusbaum C."/>
            <person name="Young S."/>
            <person name="Wilkinson J."/>
            <person name="Worley K.C."/>
            <person name="Kovar C.L."/>
            <person name="Muzny D.M."/>
            <person name="Gibbs R.A."/>
            <person name="Cree A."/>
            <person name="Dihn H.H."/>
            <person name="Fowler G."/>
            <person name="Jhangiani S."/>
            <person name="Joshi V."/>
            <person name="Lee S."/>
            <person name="Lewis L.R."/>
            <person name="Nazareth L.V."/>
            <person name="Okwuonu G."/>
            <person name="Santibanez J."/>
            <person name="Warren W.C."/>
            <person name="Mardis E.R."/>
            <person name="Weinstock G.M."/>
            <person name="Wilson R.K."/>
            <person name="Delehaunty K."/>
            <person name="Dooling D."/>
            <person name="Fronik C."/>
            <person name="Fulton L."/>
            <person name="Fulton B."/>
            <person name="Graves T."/>
            <person name="Minx P."/>
            <person name="Sodergren E."/>
            <person name="Birney E."/>
            <person name="Margulies E.H."/>
            <person name="Herrero J."/>
            <person name="Green E.D."/>
            <person name="Haussler D."/>
            <person name="Siepel A."/>
            <person name="Goldman N."/>
            <person name="Pollard K.S."/>
            <person name="Pedersen J.S."/>
            <person name="Lander E.S."/>
            <person name="Kellis M."/>
        </authorList>
    </citation>
    <scope>NUCLEOTIDE SEQUENCE [LARGE SCALE GENOMIC DNA]</scope>
    <source>
        <strain evidence="9">Thorbecke</strain>
    </source>
</reference>